<gene>
    <name evidence="2" type="ORF">E5Q11_01800</name>
</gene>
<dbReference type="SUPFAM" id="SSF141371">
    <property type="entry name" value="PilZ domain-like"/>
    <property type="match status" value="1"/>
</dbReference>
<dbReference type="OrthoDB" id="5290589at2"/>
<protein>
    <submittedName>
        <fullName evidence="2">PilZ domain-containing protein</fullName>
    </submittedName>
</protein>
<dbReference type="InterPro" id="IPR009875">
    <property type="entry name" value="PilZ_domain"/>
</dbReference>
<feature type="domain" description="PilZ" evidence="1">
    <location>
        <begin position="6"/>
        <end position="93"/>
    </location>
</feature>
<name>A0A4Z1BGK7_9GAMM</name>
<evidence type="ECO:0000259" key="1">
    <source>
        <dbReference type="Pfam" id="PF07238"/>
    </source>
</evidence>
<keyword evidence="3" id="KW-1185">Reference proteome</keyword>
<dbReference type="AlphaFoldDB" id="A0A4Z1BGK7"/>
<dbReference type="Proteomes" id="UP000298325">
    <property type="component" value="Unassembled WGS sequence"/>
</dbReference>
<dbReference type="Gene3D" id="2.40.10.220">
    <property type="entry name" value="predicted glycosyltransferase like domains"/>
    <property type="match status" value="1"/>
</dbReference>
<dbReference type="Pfam" id="PF07238">
    <property type="entry name" value="PilZ"/>
    <property type="match status" value="1"/>
</dbReference>
<sequence length="96" mass="10898">MKDYSEKRDFHRMRMNSEIELTDSNGVSLAGVCRDLSGTGMQLFVEREFAEGDELHTLLPATSDQFPPFETVCRVLRCEPDAEGFLLGVEITQVKR</sequence>
<evidence type="ECO:0000313" key="2">
    <source>
        <dbReference type="EMBL" id="TGN42004.1"/>
    </source>
</evidence>
<reference evidence="2 3" key="1">
    <citation type="submission" date="2019-04" db="EMBL/GenBank/DDBJ databases">
        <authorList>
            <person name="Park S."/>
            <person name="Yoon J.-H."/>
        </authorList>
    </citation>
    <scope>NUCLEOTIDE SEQUENCE [LARGE SCALE GENOMIC DNA]</scope>
    <source>
        <strain evidence="2 3">HJM-18</strain>
    </source>
</reference>
<evidence type="ECO:0000313" key="3">
    <source>
        <dbReference type="Proteomes" id="UP000298325"/>
    </source>
</evidence>
<dbReference type="GO" id="GO:0035438">
    <property type="term" value="F:cyclic-di-GMP binding"/>
    <property type="evidence" value="ECO:0007669"/>
    <property type="project" value="InterPro"/>
</dbReference>
<dbReference type="EMBL" id="SRPF01000001">
    <property type="protein sequence ID" value="TGN42004.1"/>
    <property type="molecule type" value="Genomic_DNA"/>
</dbReference>
<comment type="caution">
    <text evidence="2">The sequence shown here is derived from an EMBL/GenBank/DDBJ whole genome shotgun (WGS) entry which is preliminary data.</text>
</comment>
<accession>A0A4Z1BGK7</accession>
<proteinExistence type="predicted"/>
<organism evidence="2 3">
    <name type="scientific">Marinobacter confluentis</name>
    <dbReference type="NCBI Taxonomy" id="1697557"/>
    <lineage>
        <taxon>Bacteria</taxon>
        <taxon>Pseudomonadati</taxon>
        <taxon>Pseudomonadota</taxon>
        <taxon>Gammaproteobacteria</taxon>
        <taxon>Pseudomonadales</taxon>
        <taxon>Marinobacteraceae</taxon>
        <taxon>Marinobacter</taxon>
    </lineage>
</organism>